<dbReference type="PANTHER" id="PTHR46696:SF1">
    <property type="entry name" value="CYTOCHROME P450 YJIB-RELATED"/>
    <property type="match status" value="1"/>
</dbReference>
<dbReference type="Proteomes" id="UP000812270">
    <property type="component" value="Unassembled WGS sequence"/>
</dbReference>
<keyword evidence="2" id="KW-0408">Iron</keyword>
<dbReference type="GO" id="GO:0020037">
    <property type="term" value="F:heme binding"/>
    <property type="evidence" value="ECO:0007669"/>
    <property type="project" value="InterPro"/>
</dbReference>
<keyword evidence="2" id="KW-0560">Oxidoreductase</keyword>
<dbReference type="PROSITE" id="PS00086">
    <property type="entry name" value="CYTOCHROME_P450"/>
    <property type="match status" value="1"/>
</dbReference>
<gene>
    <name evidence="3" type="ORF">KTO63_01305</name>
</gene>
<keyword evidence="2" id="KW-0479">Metal-binding</keyword>
<organism evidence="3 4">
    <name type="scientific">Pinibacter aurantiacus</name>
    <dbReference type="NCBI Taxonomy" id="2851599"/>
    <lineage>
        <taxon>Bacteria</taxon>
        <taxon>Pseudomonadati</taxon>
        <taxon>Bacteroidota</taxon>
        <taxon>Chitinophagia</taxon>
        <taxon>Chitinophagales</taxon>
        <taxon>Chitinophagaceae</taxon>
        <taxon>Pinibacter</taxon>
    </lineage>
</organism>
<keyword evidence="4" id="KW-1185">Reference proteome</keyword>
<reference evidence="3" key="1">
    <citation type="submission" date="2021-06" db="EMBL/GenBank/DDBJ databases">
        <authorList>
            <person name="Huq M.A."/>
        </authorList>
    </citation>
    <scope>NUCLEOTIDE SEQUENCE</scope>
    <source>
        <strain evidence="3">MAH-26</strain>
    </source>
</reference>
<dbReference type="InterPro" id="IPR001128">
    <property type="entry name" value="Cyt_P450"/>
</dbReference>
<dbReference type="InterPro" id="IPR017972">
    <property type="entry name" value="Cyt_P450_CS"/>
</dbReference>
<accession>A0A9E2S9E3</accession>
<keyword evidence="2" id="KW-0503">Monooxygenase</keyword>
<dbReference type="PANTHER" id="PTHR46696">
    <property type="entry name" value="P450, PUTATIVE (EUROFUNG)-RELATED"/>
    <property type="match status" value="1"/>
</dbReference>
<comment type="similarity">
    <text evidence="1 2">Belongs to the cytochrome P450 family.</text>
</comment>
<keyword evidence="2" id="KW-0349">Heme</keyword>
<evidence type="ECO:0000313" key="3">
    <source>
        <dbReference type="EMBL" id="MBV4355765.1"/>
    </source>
</evidence>
<evidence type="ECO:0000256" key="2">
    <source>
        <dbReference type="RuleBase" id="RU000461"/>
    </source>
</evidence>
<dbReference type="Pfam" id="PF00067">
    <property type="entry name" value="p450"/>
    <property type="match status" value="1"/>
</dbReference>
<dbReference type="GO" id="GO:0005506">
    <property type="term" value="F:iron ion binding"/>
    <property type="evidence" value="ECO:0007669"/>
    <property type="project" value="InterPro"/>
</dbReference>
<dbReference type="RefSeq" id="WP_217789310.1">
    <property type="nucleotide sequence ID" value="NZ_JAHSPG010000001.1"/>
</dbReference>
<evidence type="ECO:0000256" key="1">
    <source>
        <dbReference type="ARBA" id="ARBA00010617"/>
    </source>
</evidence>
<proteinExistence type="inferred from homology"/>
<comment type="caution">
    <text evidence="3">The sequence shown here is derived from an EMBL/GenBank/DDBJ whole genome shotgun (WGS) entry which is preliminary data.</text>
</comment>
<dbReference type="EMBL" id="JAHSPG010000001">
    <property type="protein sequence ID" value="MBV4355765.1"/>
    <property type="molecule type" value="Genomic_DNA"/>
</dbReference>
<protein>
    <submittedName>
        <fullName evidence="3">Cytochrome P450</fullName>
    </submittedName>
</protein>
<dbReference type="AlphaFoldDB" id="A0A9E2S9E3"/>
<dbReference type="GO" id="GO:0016705">
    <property type="term" value="F:oxidoreductase activity, acting on paired donors, with incorporation or reduction of molecular oxygen"/>
    <property type="evidence" value="ECO:0007669"/>
    <property type="project" value="InterPro"/>
</dbReference>
<dbReference type="GO" id="GO:0004497">
    <property type="term" value="F:monooxygenase activity"/>
    <property type="evidence" value="ECO:0007669"/>
    <property type="project" value="UniProtKB-KW"/>
</dbReference>
<evidence type="ECO:0000313" key="4">
    <source>
        <dbReference type="Proteomes" id="UP000812270"/>
    </source>
</evidence>
<name>A0A9E2S9E3_9BACT</name>
<sequence>MVNTLQPQSQLADPYSLYEECLLHHPVYWDDANKIWAVYSYEHCLKILSDKNAQIPPVKHFSIDATIDTISVNLVRLSNPPNHQALKAVAFFLFDKLKNVQIPEILFSGIEKIKDQHTVDWAVASRKLFPTLIVKGFDFPEEDGTFLVENVLSLVKLMGGLNDEKSFEFASTIINEAYEIINRYFAEKLLTRQEVRHLASVSLVDEKDILTMLTSNFIGLLIQSYDAGRGLLANGLVQLLRYKNEGGEMTADENFYRKIIIETLRFDPPVHNTRRVAMADILIGETTIKKGETILLVLAAANRDAAKFLQPNVFDINRSNNEHLTFGAGGHACLAKHYCIDMAAKNLDLLLAKYPSLKLLQPTLRYEPLINVRIPESLFIKLQ</sequence>